<feature type="transmembrane region" description="Helical" evidence="5">
    <location>
        <begin position="242"/>
        <end position="267"/>
    </location>
</feature>
<organism evidence="7 8">
    <name type="scientific">Cichlidogyrus casuarinus</name>
    <dbReference type="NCBI Taxonomy" id="1844966"/>
    <lineage>
        <taxon>Eukaryota</taxon>
        <taxon>Metazoa</taxon>
        <taxon>Spiralia</taxon>
        <taxon>Lophotrochozoa</taxon>
        <taxon>Platyhelminthes</taxon>
        <taxon>Monogenea</taxon>
        <taxon>Monopisthocotylea</taxon>
        <taxon>Dactylogyridea</taxon>
        <taxon>Ancyrocephalidae</taxon>
        <taxon>Cichlidogyrus</taxon>
    </lineage>
</organism>
<feature type="transmembrane region" description="Helical" evidence="5">
    <location>
        <begin position="279"/>
        <end position="302"/>
    </location>
</feature>
<keyword evidence="2 5" id="KW-0812">Transmembrane</keyword>
<evidence type="ECO:0000256" key="3">
    <source>
        <dbReference type="ARBA" id="ARBA00022989"/>
    </source>
</evidence>
<feature type="transmembrane region" description="Helical" evidence="5">
    <location>
        <begin position="110"/>
        <end position="128"/>
    </location>
</feature>
<comment type="subcellular location">
    <subcellularLocation>
        <location evidence="1">Membrane</location>
    </subcellularLocation>
</comment>
<name>A0ABD2Q8B9_9PLAT</name>
<dbReference type="SUPFAM" id="SSF81321">
    <property type="entry name" value="Family A G protein-coupled receptor-like"/>
    <property type="match status" value="1"/>
</dbReference>
<dbReference type="GO" id="GO:0016020">
    <property type="term" value="C:membrane"/>
    <property type="evidence" value="ECO:0007669"/>
    <property type="project" value="UniProtKB-SubCell"/>
</dbReference>
<dbReference type="PROSITE" id="PS50262">
    <property type="entry name" value="G_PROTEIN_RECEP_F1_2"/>
    <property type="match status" value="1"/>
</dbReference>
<reference evidence="7 8" key="1">
    <citation type="submission" date="2024-11" db="EMBL/GenBank/DDBJ databases">
        <title>Adaptive evolution of stress response genes in parasites aligns with host niche diversity.</title>
        <authorList>
            <person name="Hahn C."/>
            <person name="Resl P."/>
        </authorList>
    </citation>
    <scope>NUCLEOTIDE SEQUENCE [LARGE SCALE GENOMIC DNA]</scope>
    <source>
        <strain evidence="7">EGGRZ-B1_66</strain>
        <tissue evidence="7">Body</tissue>
    </source>
</reference>
<feature type="transmembrane region" description="Helical" evidence="5">
    <location>
        <begin position="169"/>
        <end position="192"/>
    </location>
</feature>
<dbReference type="InterPro" id="IPR017452">
    <property type="entry name" value="GPCR_Rhodpsn_7TM"/>
</dbReference>
<proteinExistence type="predicted"/>
<evidence type="ECO:0000256" key="2">
    <source>
        <dbReference type="ARBA" id="ARBA00022692"/>
    </source>
</evidence>
<keyword evidence="4 5" id="KW-0472">Membrane</keyword>
<keyword evidence="3 5" id="KW-1133">Transmembrane helix</keyword>
<protein>
    <recommendedName>
        <fullName evidence="6">G-protein coupled receptors family 1 profile domain-containing protein</fullName>
    </recommendedName>
</protein>
<dbReference type="PANTHER" id="PTHR46641:SF2">
    <property type="entry name" value="FMRFAMIDE RECEPTOR"/>
    <property type="match status" value="1"/>
</dbReference>
<evidence type="ECO:0000256" key="1">
    <source>
        <dbReference type="ARBA" id="ARBA00004370"/>
    </source>
</evidence>
<keyword evidence="8" id="KW-1185">Reference proteome</keyword>
<evidence type="ECO:0000313" key="8">
    <source>
        <dbReference type="Proteomes" id="UP001626550"/>
    </source>
</evidence>
<comment type="caution">
    <text evidence="7">The sequence shown here is derived from an EMBL/GenBank/DDBJ whole genome shotgun (WGS) entry which is preliminary data.</text>
</comment>
<dbReference type="InterPro" id="IPR052954">
    <property type="entry name" value="GPCR-Ligand_Int"/>
</dbReference>
<feature type="transmembrane region" description="Helical" evidence="5">
    <location>
        <begin position="59"/>
        <end position="80"/>
    </location>
</feature>
<evidence type="ECO:0000259" key="6">
    <source>
        <dbReference type="PROSITE" id="PS50262"/>
    </source>
</evidence>
<gene>
    <name evidence="7" type="ORF">Ciccas_005566</name>
</gene>
<dbReference type="Proteomes" id="UP001626550">
    <property type="component" value="Unassembled WGS sequence"/>
</dbReference>
<feature type="domain" description="G-protein coupled receptors family 1 profile" evidence="6">
    <location>
        <begin position="1"/>
        <end position="299"/>
    </location>
</feature>
<evidence type="ECO:0000256" key="5">
    <source>
        <dbReference type="SAM" id="Phobius"/>
    </source>
</evidence>
<accession>A0ABD2Q8B9</accession>
<evidence type="ECO:0000313" key="7">
    <source>
        <dbReference type="EMBL" id="KAL3315799.1"/>
    </source>
</evidence>
<dbReference type="PANTHER" id="PTHR46641">
    <property type="entry name" value="FMRFAMIDE RECEPTOR-RELATED"/>
    <property type="match status" value="1"/>
</dbReference>
<sequence>MRKSISVNKVLVLLSICETILGFSQFVVEIGKIQARFVCKELMAPNIEPTRTPWQLLLMPIISGIFVIIADFISSFKNWVSCGITMMRMEAILWPIPHARSVFLLRSTKFFSLFLTVIALIIGFITILRRLNRLYVICFNDLHQRFNVYHKDWVKIKFIYKETYTKMTFIMQALIPWIVIFVTSISILIVLIKASKNLQTKEAVEKKGEVTSPRRSPSLAKTTLVTTNMSKQNRNHSKATRAILIFAMIFTLLEFPKFVICVLFYKGQTKPQLNYIKHISIQVSNFCSMLNSVLNFFVFLIFMPRFKKQFLPWKNKTHNGNDRNRRTSINSQFPTQFSKPELNAFRKTS</sequence>
<dbReference type="Gene3D" id="1.20.1070.10">
    <property type="entry name" value="Rhodopsin 7-helix transmembrane proteins"/>
    <property type="match status" value="1"/>
</dbReference>
<dbReference type="EMBL" id="JBJKFK010000663">
    <property type="protein sequence ID" value="KAL3315799.1"/>
    <property type="molecule type" value="Genomic_DNA"/>
</dbReference>
<dbReference type="AlphaFoldDB" id="A0ABD2Q8B9"/>
<evidence type="ECO:0000256" key="4">
    <source>
        <dbReference type="ARBA" id="ARBA00023136"/>
    </source>
</evidence>